<evidence type="ECO:0000313" key="3">
    <source>
        <dbReference type="EMBL" id="AKU89878.1"/>
    </source>
</evidence>
<evidence type="ECO:0000313" key="4">
    <source>
        <dbReference type="Proteomes" id="UP000055590"/>
    </source>
</evidence>
<gene>
    <name evidence="3" type="ORF">AKJ08_0265</name>
</gene>
<dbReference type="RefSeq" id="WP_050724403.1">
    <property type="nucleotide sequence ID" value="NZ_CP012332.1"/>
</dbReference>
<dbReference type="PANTHER" id="PTHR30189">
    <property type="entry name" value="LPS-ASSEMBLY PROTEIN"/>
    <property type="match status" value="1"/>
</dbReference>
<dbReference type="GO" id="GO:0009279">
    <property type="term" value="C:cell outer membrane"/>
    <property type="evidence" value="ECO:0007669"/>
    <property type="project" value="TreeGrafter"/>
</dbReference>
<dbReference type="Proteomes" id="UP000055590">
    <property type="component" value="Chromosome"/>
</dbReference>
<name>A0A0K1P8M0_9BACT</name>
<dbReference type="KEGG" id="vin:AKJ08_0265"/>
<dbReference type="InterPro" id="IPR007543">
    <property type="entry name" value="LptD_C"/>
</dbReference>
<dbReference type="OrthoDB" id="9760225at2"/>
<dbReference type="Pfam" id="PF04453">
    <property type="entry name" value="LptD"/>
    <property type="match status" value="1"/>
</dbReference>
<reference evidence="3 4" key="1">
    <citation type="submission" date="2015-08" db="EMBL/GenBank/DDBJ databases">
        <authorList>
            <person name="Babu N.S."/>
            <person name="Beckwith C.J."/>
            <person name="Beseler K.G."/>
            <person name="Brison A."/>
            <person name="Carone J.V."/>
            <person name="Caskin T.P."/>
            <person name="Diamond M."/>
            <person name="Durham M.E."/>
            <person name="Foxe J.M."/>
            <person name="Go M."/>
            <person name="Henderson B.A."/>
            <person name="Jones I.B."/>
            <person name="McGettigan J.A."/>
            <person name="Micheletti S.J."/>
            <person name="Nasrallah M.E."/>
            <person name="Ortiz D."/>
            <person name="Piller C.R."/>
            <person name="Privatt S.R."/>
            <person name="Schneider S.L."/>
            <person name="Sharp S."/>
            <person name="Smith T.C."/>
            <person name="Stanton J.D."/>
            <person name="Ullery H.E."/>
            <person name="Wilson R.J."/>
            <person name="Serrano M.G."/>
            <person name="Buck G."/>
            <person name="Lee V."/>
            <person name="Wang Y."/>
            <person name="Carvalho R."/>
            <person name="Voegtly L."/>
            <person name="Shi R."/>
            <person name="Duckworth R."/>
            <person name="Johnson A."/>
            <person name="Loviza R."/>
            <person name="Walstead R."/>
            <person name="Shah Z."/>
            <person name="Kiflezghi M."/>
            <person name="Wade K."/>
            <person name="Ball S.L."/>
            <person name="Bradley K.W."/>
            <person name="Asai D.J."/>
            <person name="Bowman C.A."/>
            <person name="Russell D.A."/>
            <person name="Pope W.H."/>
            <person name="Jacobs-Sera D."/>
            <person name="Hendrix R.W."/>
            <person name="Hatfull G.F."/>
        </authorList>
    </citation>
    <scope>NUCLEOTIDE SEQUENCE [LARGE SCALE GENOMIC DNA]</scope>
    <source>
        <strain evidence="3 4">DSM 27710</strain>
    </source>
</reference>
<keyword evidence="1" id="KW-0732">Signal</keyword>
<organism evidence="3 4">
    <name type="scientific">Vulgatibacter incomptus</name>
    <dbReference type="NCBI Taxonomy" id="1391653"/>
    <lineage>
        <taxon>Bacteria</taxon>
        <taxon>Pseudomonadati</taxon>
        <taxon>Myxococcota</taxon>
        <taxon>Myxococcia</taxon>
        <taxon>Myxococcales</taxon>
        <taxon>Cystobacterineae</taxon>
        <taxon>Vulgatibacteraceae</taxon>
        <taxon>Vulgatibacter</taxon>
    </lineage>
</organism>
<dbReference type="EMBL" id="CP012332">
    <property type="protein sequence ID" value="AKU89878.1"/>
    <property type="molecule type" value="Genomic_DNA"/>
</dbReference>
<feature type="signal peptide" evidence="1">
    <location>
        <begin position="1"/>
        <end position="23"/>
    </location>
</feature>
<evidence type="ECO:0000259" key="2">
    <source>
        <dbReference type="Pfam" id="PF04453"/>
    </source>
</evidence>
<evidence type="ECO:0000256" key="1">
    <source>
        <dbReference type="SAM" id="SignalP"/>
    </source>
</evidence>
<dbReference type="GO" id="GO:0061024">
    <property type="term" value="P:membrane organization"/>
    <property type="evidence" value="ECO:0007669"/>
    <property type="project" value="InterPro"/>
</dbReference>
<accession>A0A0K1P8M0</accession>
<dbReference type="AlphaFoldDB" id="A0A0K1P8M0"/>
<proteinExistence type="predicted"/>
<keyword evidence="4" id="KW-1185">Reference proteome</keyword>
<dbReference type="GO" id="GO:1990351">
    <property type="term" value="C:transporter complex"/>
    <property type="evidence" value="ECO:0007669"/>
    <property type="project" value="TreeGrafter"/>
</dbReference>
<feature type="domain" description="LptD C-terminal" evidence="2">
    <location>
        <begin position="324"/>
        <end position="542"/>
    </location>
</feature>
<dbReference type="InterPro" id="IPR050218">
    <property type="entry name" value="LptD"/>
</dbReference>
<dbReference type="PANTHER" id="PTHR30189:SF1">
    <property type="entry name" value="LPS-ASSEMBLY PROTEIN LPTD"/>
    <property type="match status" value="1"/>
</dbReference>
<feature type="chain" id="PRO_5005465503" evidence="1">
    <location>
        <begin position="24"/>
        <end position="810"/>
    </location>
</feature>
<sequence>MRLAGLRAFLFVILLAGAAVARAQGPLPSGVEPETPVHLSADRLVRDESGVVEAEGNVRLMAGTLHLGADRVRYDPEAQSAELSGSVTLVDGEYVARAATARIDLAERTGVFEHAALFQKRDPVDPDAILAARDVEDVRRAGHNELEIHAERVARLADGSYAASQPSVTTCDCGDHPPDWRIGASEARLSTKDRLSLSWPVLYARGVPIFAAPYLSIPVTDERRSGLLFAVPHITGRRGASYEQPVYIVLGHSYDMTVSAGYYTGHQISLSDRGRSEKADVFQGPRGSLEFRYTPRVGTAGRAFVAYGYDLSKTDNQVPGAAPSRYAIQADHIDDWGGHFSDRLALNLVSDRDYIRDFVDDIVLRGEQTLRSTAWVGYRKGAVLGVAEGSFLQDLRPAFGPEVTAPPEGFQETLRLFGAGARNTFQRVPAVAMDVARIEGPLGSGLSLHLGAARFAPWTSAAFGDVGLDGLGPGDFGYPGPDTGEGDHIFERGGKDGSIPGEIPRATRLSIRPTASWPLLAGRYLSLTPYAGWREQLYQYGPTGADTGVAGWGLFGAAAHTELARTFSNGVRHAWIPKAELRRLWPGHVRNAPLQLPSQIYDELDILPLRATTQSRLSLASQLEVPGPGGGLIAIEAEAGQNFILAPSPYIAEGFATATARLWPVQLAGLAQWDPHRGQITEAVAEASISDRRGDQLRGNYRRLAVGASSRLLAGPDELFSDLYFTETFRPPVLQELEQIGAGATVVPFPWLTLSYDLLFLPDLPSAKLLQQRASVGLRSACDCWAGAFHFGKRRDEGLDFWVSFNLGRI</sequence>
<dbReference type="STRING" id="1391653.AKJ08_0265"/>
<protein>
    <submittedName>
        <fullName evidence="3">Outer membrane protein Imp</fullName>
    </submittedName>
</protein>